<dbReference type="InterPro" id="IPR013519">
    <property type="entry name" value="Int_alpha_beta-p"/>
</dbReference>
<reference evidence="7 8" key="1">
    <citation type="submission" date="2019-01" db="EMBL/GenBank/DDBJ databases">
        <title>Lacunisphaera sp. strain TWA-58.</title>
        <authorList>
            <person name="Chen W.-M."/>
        </authorList>
    </citation>
    <scope>NUCLEOTIDE SEQUENCE [LARGE SCALE GENOMIC DNA]</scope>
    <source>
        <strain evidence="7 8">TWA-58</strain>
    </source>
</reference>
<name>A0A4Q1C4L9_9BACT</name>
<dbReference type="InterPro" id="IPR028994">
    <property type="entry name" value="Integrin_alpha_N"/>
</dbReference>
<dbReference type="PANTHER" id="PTHR16026:SF0">
    <property type="entry name" value="CARTILAGE ACIDIC PROTEIN 1"/>
    <property type="match status" value="1"/>
</dbReference>
<keyword evidence="1 5" id="KW-0732">Signal</keyword>
<dbReference type="Proteomes" id="UP000290218">
    <property type="component" value="Unassembled WGS sequence"/>
</dbReference>
<evidence type="ECO:0000259" key="6">
    <source>
        <dbReference type="Pfam" id="PF07593"/>
    </source>
</evidence>
<evidence type="ECO:0000256" key="4">
    <source>
        <dbReference type="SAM" id="MobiDB-lite"/>
    </source>
</evidence>
<dbReference type="InterPro" id="IPR011519">
    <property type="entry name" value="UnbV_ASPIC"/>
</dbReference>
<organism evidence="7 8">
    <name type="scientific">Oleiharenicola lentus</name>
    <dbReference type="NCBI Taxonomy" id="2508720"/>
    <lineage>
        <taxon>Bacteria</taxon>
        <taxon>Pseudomonadati</taxon>
        <taxon>Verrucomicrobiota</taxon>
        <taxon>Opitutia</taxon>
        <taxon>Opitutales</taxon>
        <taxon>Opitutaceae</taxon>
        <taxon>Oleiharenicola</taxon>
    </lineage>
</organism>
<keyword evidence="3" id="KW-0325">Glycoprotein</keyword>
<dbReference type="Pfam" id="PF13517">
    <property type="entry name" value="FG-GAP_3"/>
    <property type="match status" value="5"/>
</dbReference>
<feature type="signal peptide" evidence="5">
    <location>
        <begin position="1"/>
        <end position="20"/>
    </location>
</feature>
<evidence type="ECO:0000313" key="7">
    <source>
        <dbReference type="EMBL" id="RXK53368.1"/>
    </source>
</evidence>
<dbReference type="Gene3D" id="2.130.10.130">
    <property type="entry name" value="Integrin alpha, N-terminal"/>
    <property type="match status" value="5"/>
</dbReference>
<protein>
    <submittedName>
        <fullName evidence="7">RNA-binding protein</fullName>
    </submittedName>
</protein>
<sequence length="1174" mass="124719">MRLQLLTALLAFSAAAPAIAADAGRFVLLPPEATGVTAANAYPDLHGRFEEIMRGALGSGLAIADLDGDGRPDLVVTGKSEGLRCFRNQGDWRFEDITEAAGLAAPARAAGAKPGWYQGVSAVDVDGDGDLDLHVCRIGAPNQLFINDGRARFTDEAAARGVAVIDGSNMAAFADYDRDGWLDFYLQTNIHRADHRDGEPDRLFRNTGRGYFVETTATSGLHGVTQGHGVVWCDYDDDGWPDVYVANDFEEPDRLYRNQGNGTFRDVIAEVMPSIANSSMGLDTADVDGDGRFDFFVADMAATTPEKDLRGMVKRRLGGVEPLDRPDALRQYPANSLLLNTGTGRFVEAAHHAGLARTDWTWSVLFGDFDQDGRPDLHVTNGVFRELHNIDLAARSAEAVSVAEQLAIIRTCPVYREPNLFYVSRPGLKFEECATAAGLADDGVSFGAATGDLDGDGDLDLVYVQFRKPPAVYRNDYARGRSVIVDLRSPGPNRFGVGAKVTLTTSSGRQVRDLQQARGYLSTSEPMVHFGLPPGDTVAEIEVRWPSGRIQRVAGVAAGSRVTVVEDESLPPAAAPRPSPGWWREVAASAGLATLAREAPGPELIRQPLAPAAFNRAGPALAAADLNGDGLEDFVTGATTVDAGSVLLSNGRGGFTRSDFDAGAPVNRGPLLVADFDRDGRPEVLVTSGGNPAPAGDTDYGAQLWQLGAAQRLEPKAASLPPFPGPVGAVAVADFDRDGWLDVVLGGRVVPGAFPAAAPVALWRGSPAGFRDEPGAAGLGPALGLVTALLASDVDGDGWTDLLVAREWDTLQLWHNESGRGFTNASAVAGLGEVGVGLWHSLAAGDFNGDGFMDYAVGNVGTNTPLAAMPGETAVLYTGSFSGATGPQVIEAVQHGGREWPRRGLATLGSTFRHLPRRFPSNDRFAAAGLAGIFPAAELALAERRELREKRSGLLWGGPDGRFRFSPLPWPAQLAPLQGMLALDVDGDGALDLVAAQNAFDAIPEHGRADAGLGVVLRGDGRGGFTFVPWSESGWSLPGDARGLVATDFDRNGWPDFYVTRNNRPSALFLQQRAAALPRWRIGLWAGPDAGGPAWGARLTVVHRDGGRYTVEFQPVTARNSQSAPFAFVASDPRNPVVRLEARWPDGRTTRHAVSPAPSGSTLRWRATDGQPEP</sequence>
<dbReference type="SMART" id="SM00191">
    <property type="entry name" value="Int_alpha"/>
    <property type="match status" value="3"/>
</dbReference>
<evidence type="ECO:0000256" key="5">
    <source>
        <dbReference type="SAM" id="SignalP"/>
    </source>
</evidence>
<proteinExistence type="predicted"/>
<dbReference type="EMBL" id="SDHX01000002">
    <property type="protein sequence ID" value="RXK53368.1"/>
    <property type="molecule type" value="Genomic_DNA"/>
</dbReference>
<feature type="chain" id="PRO_5020759671" evidence="5">
    <location>
        <begin position="21"/>
        <end position="1174"/>
    </location>
</feature>
<dbReference type="AlphaFoldDB" id="A0A4Q1C4L9"/>
<dbReference type="OrthoDB" id="100785at2"/>
<comment type="caution">
    <text evidence="7">The sequence shown here is derived from an EMBL/GenBank/DDBJ whole genome shotgun (WGS) entry which is preliminary data.</text>
</comment>
<feature type="domain" description="ASPIC/UnbV" evidence="6">
    <location>
        <begin position="496"/>
        <end position="563"/>
    </location>
</feature>
<gene>
    <name evidence="7" type="ORF">ESB00_16880</name>
</gene>
<dbReference type="RefSeq" id="WP_129048958.1">
    <property type="nucleotide sequence ID" value="NZ_SDHX01000002.1"/>
</dbReference>
<dbReference type="PANTHER" id="PTHR16026">
    <property type="entry name" value="CARTILAGE ACIDIC PROTEIN 1"/>
    <property type="match status" value="1"/>
</dbReference>
<dbReference type="InterPro" id="IPR027039">
    <property type="entry name" value="Crtac1"/>
</dbReference>
<feature type="region of interest" description="Disordered" evidence="4">
    <location>
        <begin position="1148"/>
        <end position="1174"/>
    </location>
</feature>
<keyword evidence="2" id="KW-0677">Repeat</keyword>
<dbReference type="Pfam" id="PF07593">
    <property type="entry name" value="UnbV_ASPIC"/>
    <property type="match status" value="1"/>
</dbReference>
<dbReference type="SUPFAM" id="SSF69318">
    <property type="entry name" value="Integrin alpha N-terminal domain"/>
    <property type="match status" value="2"/>
</dbReference>
<evidence type="ECO:0000256" key="2">
    <source>
        <dbReference type="ARBA" id="ARBA00022737"/>
    </source>
</evidence>
<keyword evidence="8" id="KW-1185">Reference proteome</keyword>
<evidence type="ECO:0000256" key="3">
    <source>
        <dbReference type="ARBA" id="ARBA00023180"/>
    </source>
</evidence>
<evidence type="ECO:0000313" key="8">
    <source>
        <dbReference type="Proteomes" id="UP000290218"/>
    </source>
</evidence>
<evidence type="ECO:0000256" key="1">
    <source>
        <dbReference type="ARBA" id="ARBA00022729"/>
    </source>
</evidence>
<accession>A0A4Q1C4L9</accession>
<dbReference type="InterPro" id="IPR013517">
    <property type="entry name" value="FG-GAP"/>
</dbReference>